<evidence type="ECO:0000313" key="2">
    <source>
        <dbReference type="Proteomes" id="UP000485058"/>
    </source>
</evidence>
<gene>
    <name evidence="1" type="ORF">HaLaN_16652</name>
</gene>
<comment type="caution">
    <text evidence="1">The sequence shown here is derived from an EMBL/GenBank/DDBJ whole genome shotgun (WGS) entry which is preliminary data.</text>
</comment>
<proteinExistence type="predicted"/>
<name>A0A699ZC41_HAELA</name>
<sequence length="35" mass="3900">MKSVVFEAKGETDVTIILKTTPGAKRWQPVVNARQ</sequence>
<protein>
    <submittedName>
        <fullName evidence="1">Uncharacterized protein</fullName>
    </submittedName>
</protein>
<evidence type="ECO:0000313" key="1">
    <source>
        <dbReference type="EMBL" id="GFH19671.1"/>
    </source>
</evidence>
<dbReference type="EMBL" id="BLLF01001500">
    <property type="protein sequence ID" value="GFH19671.1"/>
    <property type="molecule type" value="Genomic_DNA"/>
</dbReference>
<accession>A0A699ZC41</accession>
<dbReference type="AlphaFoldDB" id="A0A699ZC41"/>
<keyword evidence="2" id="KW-1185">Reference proteome</keyword>
<reference evidence="1 2" key="1">
    <citation type="submission" date="2020-02" db="EMBL/GenBank/DDBJ databases">
        <title>Draft genome sequence of Haematococcus lacustris strain NIES-144.</title>
        <authorList>
            <person name="Morimoto D."/>
            <person name="Nakagawa S."/>
            <person name="Yoshida T."/>
            <person name="Sawayama S."/>
        </authorList>
    </citation>
    <scope>NUCLEOTIDE SEQUENCE [LARGE SCALE GENOMIC DNA]</scope>
    <source>
        <strain evidence="1 2">NIES-144</strain>
    </source>
</reference>
<dbReference type="Proteomes" id="UP000485058">
    <property type="component" value="Unassembled WGS sequence"/>
</dbReference>
<organism evidence="1 2">
    <name type="scientific">Haematococcus lacustris</name>
    <name type="common">Green alga</name>
    <name type="synonym">Haematococcus pluvialis</name>
    <dbReference type="NCBI Taxonomy" id="44745"/>
    <lineage>
        <taxon>Eukaryota</taxon>
        <taxon>Viridiplantae</taxon>
        <taxon>Chlorophyta</taxon>
        <taxon>core chlorophytes</taxon>
        <taxon>Chlorophyceae</taxon>
        <taxon>CS clade</taxon>
        <taxon>Chlamydomonadales</taxon>
        <taxon>Haematococcaceae</taxon>
        <taxon>Haematococcus</taxon>
    </lineage>
</organism>